<keyword evidence="1" id="KW-0812">Transmembrane</keyword>
<sequence length="172" mass="18255">MAPAFKMLRPGVTAPVVLLRALVLALPCVALVLALPERPHWAVLLAVPVSSAAWARSPDHAVGIVPLVVVGGWWAAHGTVDWKVLVVALLLLGAHVAATLLSYGPETLAVDRRLARLWTGRVLLALVPVPLAWLAVRELDPGWAPSWLWLVAGAATVVLLLATARLTRSEPA</sequence>
<organism evidence="2">
    <name type="scientific">metagenome</name>
    <dbReference type="NCBI Taxonomy" id="256318"/>
    <lineage>
        <taxon>unclassified sequences</taxon>
        <taxon>metagenomes</taxon>
    </lineage>
</organism>
<name>A0A2P2CF04_9ZZZZ</name>
<protein>
    <submittedName>
        <fullName evidence="2">Uncharacterized protein</fullName>
    </submittedName>
</protein>
<accession>A0A2P2CF04</accession>
<evidence type="ECO:0000313" key="2">
    <source>
        <dbReference type="EMBL" id="CUR60531.1"/>
    </source>
</evidence>
<feature type="transmembrane region" description="Helical" evidence="1">
    <location>
        <begin position="115"/>
        <end position="135"/>
    </location>
</feature>
<evidence type="ECO:0000256" key="1">
    <source>
        <dbReference type="SAM" id="Phobius"/>
    </source>
</evidence>
<feature type="transmembrane region" description="Helical" evidence="1">
    <location>
        <begin position="147"/>
        <end position="166"/>
    </location>
</feature>
<keyword evidence="1" id="KW-1133">Transmembrane helix</keyword>
<proteinExistence type="predicted"/>
<keyword evidence="1" id="KW-0472">Membrane</keyword>
<dbReference type="AlphaFoldDB" id="A0A2P2CF04"/>
<dbReference type="EMBL" id="CZKB01000014">
    <property type="protein sequence ID" value="CUR60531.1"/>
    <property type="molecule type" value="Genomic_DNA"/>
</dbReference>
<feature type="transmembrane region" description="Helical" evidence="1">
    <location>
        <begin position="82"/>
        <end position="103"/>
    </location>
</feature>
<reference evidence="2" key="1">
    <citation type="submission" date="2015-08" db="EMBL/GenBank/DDBJ databases">
        <authorList>
            <person name="Babu N.S."/>
            <person name="Beckwith C.J."/>
            <person name="Beseler K.G."/>
            <person name="Brison A."/>
            <person name="Carone J.V."/>
            <person name="Caskin T.P."/>
            <person name="Diamond M."/>
            <person name="Durham M.E."/>
            <person name="Foxe J.M."/>
            <person name="Go M."/>
            <person name="Henderson B.A."/>
            <person name="Jones I.B."/>
            <person name="McGettigan J.A."/>
            <person name="Micheletti S.J."/>
            <person name="Nasrallah M.E."/>
            <person name="Ortiz D."/>
            <person name="Piller C.R."/>
            <person name="Privatt S.R."/>
            <person name="Schneider S.L."/>
            <person name="Sharp S."/>
            <person name="Smith T.C."/>
            <person name="Stanton J.D."/>
            <person name="Ullery H.E."/>
            <person name="Wilson R.J."/>
            <person name="Serrano M.G."/>
            <person name="Buck G."/>
            <person name="Lee V."/>
            <person name="Wang Y."/>
            <person name="Carvalho R."/>
            <person name="Voegtly L."/>
            <person name="Shi R."/>
            <person name="Duckworth R."/>
            <person name="Johnson A."/>
            <person name="Loviza R."/>
            <person name="Walstead R."/>
            <person name="Shah Z."/>
            <person name="Kiflezghi M."/>
            <person name="Wade K."/>
            <person name="Ball S.L."/>
            <person name="Bradley K.W."/>
            <person name="Asai D.J."/>
            <person name="Bowman C.A."/>
            <person name="Russell D.A."/>
            <person name="Pope W.H."/>
            <person name="Jacobs-Sera D."/>
            <person name="Hendrix R.W."/>
            <person name="Hatfull G.F."/>
        </authorList>
    </citation>
    <scope>NUCLEOTIDE SEQUENCE</scope>
</reference>
<feature type="transmembrane region" description="Helical" evidence="1">
    <location>
        <begin position="12"/>
        <end position="33"/>
    </location>
</feature>
<gene>
    <name evidence="2" type="ORF">NOCA1210155</name>
</gene>